<dbReference type="Pfam" id="PF25601">
    <property type="entry name" value="AAA_lid_14"/>
    <property type="match status" value="1"/>
</dbReference>
<dbReference type="PROSITE" id="PS00676">
    <property type="entry name" value="SIGMA54_INTERACT_2"/>
    <property type="match status" value="1"/>
</dbReference>
<protein>
    <submittedName>
        <fullName evidence="9">Sigma-54-dependent Fis family transcriptional regulator</fullName>
    </submittedName>
</protein>
<dbReference type="EMBL" id="PDET01000011">
    <property type="protein sequence ID" value="PRD14411.1"/>
    <property type="molecule type" value="Genomic_DNA"/>
</dbReference>
<dbReference type="GO" id="GO:0005524">
    <property type="term" value="F:ATP binding"/>
    <property type="evidence" value="ECO:0007669"/>
    <property type="project" value="UniProtKB-KW"/>
</dbReference>
<dbReference type="InterPro" id="IPR002078">
    <property type="entry name" value="Sigma_54_int"/>
</dbReference>
<evidence type="ECO:0000259" key="7">
    <source>
        <dbReference type="PROSITE" id="PS50112"/>
    </source>
</evidence>
<keyword evidence="5" id="KW-0804">Transcription</keyword>
<dbReference type="PANTHER" id="PTHR32071:SF112">
    <property type="entry name" value="REGULATORY PROTEIN"/>
    <property type="match status" value="1"/>
</dbReference>
<dbReference type="PROSITE" id="PS00675">
    <property type="entry name" value="SIGMA54_INTERACT_1"/>
    <property type="match status" value="1"/>
</dbReference>
<dbReference type="Pfam" id="PF00158">
    <property type="entry name" value="Sigma54_activat"/>
    <property type="match status" value="1"/>
</dbReference>
<keyword evidence="4" id="KW-0238">DNA-binding</keyword>
<dbReference type="InterPro" id="IPR027417">
    <property type="entry name" value="P-loop_NTPase"/>
</dbReference>
<keyword evidence="3" id="KW-0805">Transcription regulation</keyword>
<dbReference type="GO" id="GO:0043565">
    <property type="term" value="F:sequence-specific DNA binding"/>
    <property type="evidence" value="ECO:0007669"/>
    <property type="project" value="InterPro"/>
</dbReference>
<feature type="domain" description="PAS" evidence="7">
    <location>
        <begin position="10"/>
        <end position="61"/>
    </location>
</feature>
<evidence type="ECO:0000256" key="3">
    <source>
        <dbReference type="ARBA" id="ARBA00023015"/>
    </source>
</evidence>
<reference evidence="9 10" key="1">
    <citation type="submission" date="2017-10" db="EMBL/GenBank/DDBJ databases">
        <title>Draft genome of two endophytic bacteria isolated from 'guarana' Paullinia cupana (Mart.) Ducke.</title>
        <authorList>
            <person name="Siqueira K.A."/>
            <person name="Liotti R.G."/>
            <person name="Mendes T.A."/>
            <person name="Soares M.A."/>
        </authorList>
    </citation>
    <scope>NUCLEOTIDE SEQUENCE [LARGE SCALE GENOMIC DNA]</scope>
    <source>
        <strain evidence="9 10">342</strain>
    </source>
</reference>
<dbReference type="InterPro" id="IPR025662">
    <property type="entry name" value="Sigma_54_int_dom_ATP-bd_1"/>
</dbReference>
<dbReference type="InterPro" id="IPR003593">
    <property type="entry name" value="AAA+_ATPase"/>
</dbReference>
<sequence>MESQKELVRMVSLFSRFFDLIHQPITIIDRQAKFIYYNQESAGIDGYSVQSALGKSVQDVYGLCKEKSTMLQALYDGKEFIGNYQIYYNRKGKAVEFQHTTVPLYNSSGEIQGVIEIGRDISSTRILQDQVVELNSLLYNHNQSEKKYEIITADPQMQKLIGQAKRLAAGDVPVMIVGETGTGKELFARLIHHYSNRADKPFIALNCGAIPEALIESTLFGTEKGAFTGAEHRQGYLELAQGGTLFLDELNSMPVGLQSKLLRFCQDKTFWKVGGSRQQTSDIRILSAVNEPPSELLNSGHLRSDLYYRLCVGQLVLLPLSKRPADIRLLANYFIEKYNNIVSCRITHISEEVTRRLTQLPWPGNVRMLENVILRSMLQQEHNGPLDVLAYDDEISSPVSFRQVSKPEEEVDPQFIPLEGLDVAIDKFERQLIINALNSTQGNIARAAQELQIARTTLYYKVKKHRLTLCVSDGRMPESQV</sequence>
<dbReference type="Gene3D" id="1.10.8.60">
    <property type="match status" value="1"/>
</dbReference>
<keyword evidence="2" id="KW-0067">ATP-binding</keyword>
<dbReference type="CDD" id="cd00130">
    <property type="entry name" value="PAS"/>
    <property type="match status" value="1"/>
</dbReference>
<organism evidence="9 10">
    <name type="scientific">Pantoea coffeiphila</name>
    <dbReference type="NCBI Taxonomy" id="1465635"/>
    <lineage>
        <taxon>Bacteria</taxon>
        <taxon>Pseudomonadati</taxon>
        <taxon>Pseudomonadota</taxon>
        <taxon>Gammaproteobacteria</taxon>
        <taxon>Enterobacterales</taxon>
        <taxon>Erwiniaceae</taxon>
        <taxon>Pantoea</taxon>
    </lineage>
</organism>
<evidence type="ECO:0000313" key="10">
    <source>
        <dbReference type="Proteomes" id="UP000239181"/>
    </source>
</evidence>
<dbReference type="SUPFAM" id="SSF52540">
    <property type="entry name" value="P-loop containing nucleoside triphosphate hydrolases"/>
    <property type="match status" value="1"/>
</dbReference>
<dbReference type="FunFam" id="3.40.50.300:FF:000006">
    <property type="entry name" value="DNA-binding transcriptional regulator NtrC"/>
    <property type="match status" value="1"/>
</dbReference>
<gene>
    <name evidence="9" type="ORF">CQW29_16250</name>
</gene>
<dbReference type="SUPFAM" id="SSF46689">
    <property type="entry name" value="Homeodomain-like"/>
    <property type="match status" value="1"/>
</dbReference>
<dbReference type="InterPro" id="IPR035965">
    <property type="entry name" value="PAS-like_dom_sf"/>
</dbReference>
<dbReference type="Proteomes" id="UP000239181">
    <property type="component" value="Unassembled WGS sequence"/>
</dbReference>
<dbReference type="Gene3D" id="1.10.10.60">
    <property type="entry name" value="Homeodomain-like"/>
    <property type="match status" value="1"/>
</dbReference>
<evidence type="ECO:0000256" key="1">
    <source>
        <dbReference type="ARBA" id="ARBA00022741"/>
    </source>
</evidence>
<proteinExistence type="predicted"/>
<dbReference type="Gene3D" id="3.30.450.20">
    <property type="entry name" value="PAS domain"/>
    <property type="match status" value="1"/>
</dbReference>
<dbReference type="OrthoDB" id="9804019at2"/>
<evidence type="ECO:0000259" key="6">
    <source>
        <dbReference type="PROSITE" id="PS50045"/>
    </source>
</evidence>
<dbReference type="SMART" id="SM00382">
    <property type="entry name" value="AAA"/>
    <property type="match status" value="1"/>
</dbReference>
<dbReference type="PRINTS" id="PR01590">
    <property type="entry name" value="HTHFIS"/>
</dbReference>
<dbReference type="PANTHER" id="PTHR32071">
    <property type="entry name" value="TRANSCRIPTIONAL REGULATORY PROTEIN"/>
    <property type="match status" value="1"/>
</dbReference>
<dbReference type="InterPro" id="IPR013656">
    <property type="entry name" value="PAS_4"/>
</dbReference>
<dbReference type="Pfam" id="PF08448">
    <property type="entry name" value="PAS_4"/>
    <property type="match status" value="1"/>
</dbReference>
<dbReference type="PROSITE" id="PS50113">
    <property type="entry name" value="PAC"/>
    <property type="match status" value="1"/>
</dbReference>
<dbReference type="InterPro" id="IPR000700">
    <property type="entry name" value="PAS-assoc_C"/>
</dbReference>
<dbReference type="Pfam" id="PF02954">
    <property type="entry name" value="HTH_8"/>
    <property type="match status" value="1"/>
</dbReference>
<dbReference type="PROSITE" id="PS50112">
    <property type="entry name" value="PAS"/>
    <property type="match status" value="1"/>
</dbReference>
<evidence type="ECO:0000313" key="9">
    <source>
        <dbReference type="EMBL" id="PRD14411.1"/>
    </source>
</evidence>
<dbReference type="InterPro" id="IPR025943">
    <property type="entry name" value="Sigma_54_int_dom_ATP-bd_2"/>
</dbReference>
<comment type="caution">
    <text evidence="9">The sequence shown here is derived from an EMBL/GenBank/DDBJ whole genome shotgun (WGS) entry which is preliminary data.</text>
</comment>
<dbReference type="Gene3D" id="3.40.50.300">
    <property type="entry name" value="P-loop containing nucleotide triphosphate hydrolases"/>
    <property type="match status" value="1"/>
</dbReference>
<evidence type="ECO:0000259" key="8">
    <source>
        <dbReference type="PROSITE" id="PS50113"/>
    </source>
</evidence>
<keyword evidence="10" id="KW-1185">Reference proteome</keyword>
<dbReference type="InterPro" id="IPR000014">
    <property type="entry name" value="PAS"/>
</dbReference>
<evidence type="ECO:0000256" key="5">
    <source>
        <dbReference type="ARBA" id="ARBA00023163"/>
    </source>
</evidence>
<dbReference type="GO" id="GO:0006355">
    <property type="term" value="P:regulation of DNA-templated transcription"/>
    <property type="evidence" value="ECO:0007669"/>
    <property type="project" value="InterPro"/>
</dbReference>
<dbReference type="InterPro" id="IPR058031">
    <property type="entry name" value="AAA_lid_NorR"/>
</dbReference>
<dbReference type="InterPro" id="IPR002197">
    <property type="entry name" value="HTH_Fis"/>
</dbReference>
<feature type="domain" description="PAC" evidence="8">
    <location>
        <begin position="80"/>
        <end position="133"/>
    </location>
</feature>
<dbReference type="CDD" id="cd00009">
    <property type="entry name" value="AAA"/>
    <property type="match status" value="1"/>
</dbReference>
<name>A0A2S9I9G5_9GAMM</name>
<accession>A0A2S9I9G5</accession>
<dbReference type="RefSeq" id="WP_105593774.1">
    <property type="nucleotide sequence ID" value="NZ_PDET01000011.1"/>
</dbReference>
<dbReference type="AlphaFoldDB" id="A0A2S9I9G5"/>
<dbReference type="SUPFAM" id="SSF55785">
    <property type="entry name" value="PYP-like sensor domain (PAS domain)"/>
    <property type="match status" value="1"/>
</dbReference>
<evidence type="ECO:0000256" key="4">
    <source>
        <dbReference type="ARBA" id="ARBA00023125"/>
    </source>
</evidence>
<dbReference type="NCBIfam" id="TIGR00229">
    <property type="entry name" value="sensory_box"/>
    <property type="match status" value="1"/>
</dbReference>
<dbReference type="InterPro" id="IPR009057">
    <property type="entry name" value="Homeodomain-like_sf"/>
</dbReference>
<feature type="domain" description="Sigma-54 factor interaction" evidence="6">
    <location>
        <begin position="150"/>
        <end position="378"/>
    </location>
</feature>
<evidence type="ECO:0000256" key="2">
    <source>
        <dbReference type="ARBA" id="ARBA00022840"/>
    </source>
</evidence>
<keyword evidence="1" id="KW-0547">Nucleotide-binding</keyword>
<dbReference type="PROSITE" id="PS50045">
    <property type="entry name" value="SIGMA54_INTERACT_4"/>
    <property type="match status" value="1"/>
</dbReference>